<comment type="caution">
    <text evidence="1">The sequence shown here is derived from an EMBL/GenBank/DDBJ whole genome shotgun (WGS) entry which is preliminary data.</text>
</comment>
<keyword evidence="2" id="KW-1185">Reference proteome</keyword>
<evidence type="ECO:0000313" key="1">
    <source>
        <dbReference type="EMBL" id="CAH3180111.1"/>
    </source>
</evidence>
<accession>A0ABN8RL37</accession>
<sequence length="67" mass="7761">LNYYGITGNSLSWIENFLLDRTQFLGPLLFLIYINDIVHNLNTKIKLFADDAVLYSEVSNVHDMTRP</sequence>
<dbReference type="Proteomes" id="UP001159405">
    <property type="component" value="Unassembled WGS sequence"/>
</dbReference>
<reference evidence="1 2" key="1">
    <citation type="submission" date="2022-05" db="EMBL/GenBank/DDBJ databases">
        <authorList>
            <consortium name="Genoscope - CEA"/>
            <person name="William W."/>
        </authorList>
    </citation>
    <scope>NUCLEOTIDE SEQUENCE [LARGE SCALE GENOMIC DNA]</scope>
</reference>
<protein>
    <recommendedName>
        <fullName evidence="3">Reverse transcriptase</fullName>
    </recommendedName>
</protein>
<evidence type="ECO:0000313" key="2">
    <source>
        <dbReference type="Proteomes" id="UP001159405"/>
    </source>
</evidence>
<dbReference type="EMBL" id="CALNXK010000269">
    <property type="protein sequence ID" value="CAH3180111.1"/>
    <property type="molecule type" value="Genomic_DNA"/>
</dbReference>
<name>A0ABN8RL37_9CNID</name>
<evidence type="ECO:0008006" key="3">
    <source>
        <dbReference type="Google" id="ProtNLM"/>
    </source>
</evidence>
<organism evidence="1 2">
    <name type="scientific">Porites lobata</name>
    <dbReference type="NCBI Taxonomy" id="104759"/>
    <lineage>
        <taxon>Eukaryota</taxon>
        <taxon>Metazoa</taxon>
        <taxon>Cnidaria</taxon>
        <taxon>Anthozoa</taxon>
        <taxon>Hexacorallia</taxon>
        <taxon>Scleractinia</taxon>
        <taxon>Fungiina</taxon>
        <taxon>Poritidae</taxon>
        <taxon>Porites</taxon>
    </lineage>
</organism>
<proteinExistence type="predicted"/>
<gene>
    <name evidence="1" type="ORF">PLOB_00022703</name>
</gene>
<feature type="non-terminal residue" evidence="1">
    <location>
        <position position="1"/>
    </location>
</feature>